<evidence type="ECO:0000256" key="1">
    <source>
        <dbReference type="SAM" id="SignalP"/>
    </source>
</evidence>
<name>A0A131Z7F8_RHIAP</name>
<evidence type="ECO:0000313" key="2">
    <source>
        <dbReference type="EMBL" id="JAP86376.1"/>
    </source>
</evidence>
<reference evidence="2" key="1">
    <citation type="journal article" date="2016" name="Ticks Tick Borne Dis.">
        <title>De novo assembly and annotation of the salivary gland transcriptome of Rhipicephalus appendiculatus male and female ticks during blood feeding.</title>
        <authorList>
            <person name="de Castro M.H."/>
            <person name="de Klerk D."/>
            <person name="Pienaar R."/>
            <person name="Latif A.A."/>
            <person name="Rees D.J."/>
            <person name="Mans B.J."/>
        </authorList>
    </citation>
    <scope>NUCLEOTIDE SEQUENCE</scope>
    <source>
        <tissue evidence="2">Salivary glands</tissue>
    </source>
</reference>
<feature type="signal peptide" evidence="1">
    <location>
        <begin position="1"/>
        <end position="20"/>
    </location>
</feature>
<protein>
    <submittedName>
        <fullName evidence="2">Lipocalin</fullName>
    </submittedName>
</protein>
<accession>A0A131Z7F8</accession>
<keyword evidence="1" id="KW-0732">Signal</keyword>
<dbReference type="Gene3D" id="2.40.128.20">
    <property type="match status" value="1"/>
</dbReference>
<dbReference type="EMBL" id="GEDV01002181">
    <property type="protein sequence ID" value="JAP86376.1"/>
    <property type="molecule type" value="Transcribed_RNA"/>
</dbReference>
<sequence>MKFIFCNVLVVFLYWGHSYGQYDFRTLPQEYRDRMGNVSEILNGTTPLTVMRAKYKKERHAVCVRSRRLEISNLGFHHNLSYFMKGSKIEPKERGEWRKRDTYFYVGPKNKYPTVVIYAYMDHGRHDPEISGDYYLLYGKKPCFVLGTMQRQDNSSCLLWEQDGTLSKPHEICLGEFETHCKNYYSTKTYKYRQEKCNARSTEEK</sequence>
<proteinExistence type="predicted"/>
<organism evidence="2">
    <name type="scientific">Rhipicephalus appendiculatus</name>
    <name type="common">Brown ear tick</name>
    <dbReference type="NCBI Taxonomy" id="34631"/>
    <lineage>
        <taxon>Eukaryota</taxon>
        <taxon>Metazoa</taxon>
        <taxon>Ecdysozoa</taxon>
        <taxon>Arthropoda</taxon>
        <taxon>Chelicerata</taxon>
        <taxon>Arachnida</taxon>
        <taxon>Acari</taxon>
        <taxon>Parasitiformes</taxon>
        <taxon>Ixodida</taxon>
        <taxon>Ixodoidea</taxon>
        <taxon>Ixodidae</taxon>
        <taxon>Rhipicephalinae</taxon>
        <taxon>Rhipicephalus</taxon>
        <taxon>Rhipicephalus</taxon>
    </lineage>
</organism>
<dbReference type="InterPro" id="IPR012674">
    <property type="entry name" value="Calycin"/>
</dbReference>
<dbReference type="AlphaFoldDB" id="A0A131Z7F8"/>
<feature type="chain" id="PRO_5007286943" evidence="1">
    <location>
        <begin position="21"/>
        <end position="205"/>
    </location>
</feature>